<protein>
    <submittedName>
        <fullName evidence="1">Uncharacterized protein</fullName>
    </submittedName>
</protein>
<proteinExistence type="predicted"/>
<organism evidence="1 2">
    <name type="scientific">Aliivibrio fischeri</name>
    <name type="common">Vibrio fischeri</name>
    <dbReference type="NCBI Taxonomy" id="668"/>
    <lineage>
        <taxon>Bacteria</taxon>
        <taxon>Pseudomonadati</taxon>
        <taxon>Pseudomonadota</taxon>
        <taxon>Gammaproteobacteria</taxon>
        <taxon>Vibrionales</taxon>
        <taxon>Vibrionaceae</taxon>
        <taxon>Aliivibrio</taxon>
    </lineage>
</organism>
<gene>
    <name evidence="1" type="ORF">GNP77_05205</name>
</gene>
<name>A0A6N3Z175_ALIFS</name>
<evidence type="ECO:0000313" key="2">
    <source>
        <dbReference type="Proteomes" id="UP000435323"/>
    </source>
</evidence>
<sequence>MLYRSFKIKYSSETLTYSISIRDKNKKQVYIKSKNLNYIKKQIDNVLEFHALDHVEIQTKNKKPSFWGTIDT</sequence>
<dbReference type="AlphaFoldDB" id="A0A6N3Z175"/>
<comment type="caution">
    <text evidence="1">The sequence shown here is derived from an EMBL/GenBank/DDBJ whole genome shotgun (WGS) entry which is preliminary data.</text>
</comment>
<evidence type="ECO:0000313" key="1">
    <source>
        <dbReference type="EMBL" id="MUK44774.1"/>
    </source>
</evidence>
<dbReference type="RefSeq" id="WP_155657405.1">
    <property type="nucleotide sequence ID" value="NZ_WOBO01000005.1"/>
</dbReference>
<reference evidence="1 2" key="1">
    <citation type="submission" date="2019-11" db="EMBL/GenBank/DDBJ databases">
        <title>Using colonization assays and comparative genomics to discover symbiosis behaviors and factors in Vibrio fischeri.</title>
        <authorList>
            <person name="Bongrand C."/>
            <person name="Moriano-Gutierrez S."/>
            <person name="Arevalo P."/>
            <person name="Mcfall-Ngai M."/>
            <person name="Visick K."/>
            <person name="Polz M.F."/>
            <person name="Ruby E.G."/>
        </authorList>
    </citation>
    <scope>NUCLEOTIDE SEQUENCE [LARGE SCALE GENOMIC DNA]</scope>
    <source>
        <strain evidence="2">emors.3.2</strain>
    </source>
</reference>
<dbReference type="EMBL" id="WOBO01000005">
    <property type="protein sequence ID" value="MUK44774.1"/>
    <property type="molecule type" value="Genomic_DNA"/>
</dbReference>
<dbReference type="Proteomes" id="UP000435323">
    <property type="component" value="Unassembled WGS sequence"/>
</dbReference>
<accession>A0A6N3Z175</accession>